<keyword evidence="19" id="KW-1185">Reference proteome</keyword>
<dbReference type="GO" id="GO:0003723">
    <property type="term" value="F:RNA binding"/>
    <property type="evidence" value="ECO:0007669"/>
    <property type="project" value="UniProtKB-UniRule"/>
</dbReference>
<dbReference type="Pfam" id="PF11858">
    <property type="entry name" value="DUF3378"/>
    <property type="match status" value="1"/>
</dbReference>
<dbReference type="NCBIfam" id="TIGR00716">
    <property type="entry name" value="rnhC"/>
    <property type="match status" value="1"/>
</dbReference>
<evidence type="ECO:0000256" key="8">
    <source>
        <dbReference type="ARBA" id="ARBA00022490"/>
    </source>
</evidence>
<dbReference type="PANTHER" id="PTHR10954">
    <property type="entry name" value="RIBONUCLEASE H2 SUBUNIT A"/>
    <property type="match status" value="1"/>
</dbReference>
<dbReference type="PANTHER" id="PTHR10954:SF23">
    <property type="entry name" value="RIBONUCLEASE"/>
    <property type="match status" value="1"/>
</dbReference>
<keyword evidence="11 14" id="KW-0255">Endonuclease</keyword>
<keyword evidence="12 14" id="KW-0378">Hydrolase</keyword>
<proteinExistence type="inferred from homology"/>
<evidence type="ECO:0000256" key="9">
    <source>
        <dbReference type="ARBA" id="ARBA00022722"/>
    </source>
</evidence>
<dbReference type="Pfam" id="PF01351">
    <property type="entry name" value="RNase_HII"/>
    <property type="match status" value="1"/>
</dbReference>
<comment type="catalytic activity">
    <reaction evidence="1 14 15">
        <text>Endonucleolytic cleavage to 5'-phosphomonoester.</text>
        <dbReference type="EC" id="3.1.26.4"/>
    </reaction>
</comment>
<feature type="domain" description="RNase H type-2" evidence="17">
    <location>
        <begin position="98"/>
        <end position="315"/>
    </location>
</feature>
<evidence type="ECO:0000256" key="15">
    <source>
        <dbReference type="PROSITE-ProRule" id="PRU01319"/>
    </source>
</evidence>
<organism evidence="18 19">
    <name type="scientific">Paenalkalicoccus suaedae</name>
    <dbReference type="NCBI Taxonomy" id="2592382"/>
    <lineage>
        <taxon>Bacteria</taxon>
        <taxon>Bacillati</taxon>
        <taxon>Bacillota</taxon>
        <taxon>Bacilli</taxon>
        <taxon>Bacillales</taxon>
        <taxon>Bacillaceae</taxon>
        <taxon>Paenalkalicoccus</taxon>
    </lineage>
</organism>
<accession>A0A859FGS4</accession>
<dbReference type="KEGG" id="psua:FLK61_35655"/>
<feature type="binding site" evidence="14 15">
    <location>
        <position position="104"/>
    </location>
    <ligand>
        <name>a divalent metal cation</name>
        <dbReference type="ChEBI" id="CHEBI:60240"/>
    </ligand>
</feature>
<evidence type="ECO:0000256" key="3">
    <source>
        <dbReference type="ARBA" id="ARBA00004065"/>
    </source>
</evidence>
<dbReference type="CDD" id="cd14796">
    <property type="entry name" value="RNAse_HIII_N"/>
    <property type="match status" value="1"/>
</dbReference>
<sequence length="315" mass="34859">MSNHVLAVSAATLQKIKAHYSRYHKAKLPPGAVFVAKLDDCNITGYKSGKVMFQGKGAEEEASLWQSQASAGKGPTASKTRKAVGDHQYAPPSEILHLELIGSDETGTGDYFGPMTVVAAHLTRDQLETVESWGIRDSKTIRDDVIRALAPKLLKECTYGLVVVRNEKYNELNEKGLNQGQMKALMHHQALQKVFKKLEDGGLHTDGVLIDQFVAPNRYMEYLRSMGHSWKREEPLYFATKAEGLHPAVAAASVLARYAFLREMDKLSEQLGVTLLKGASAKVDASAREIVRTHGEDVLKSVTKWHFSNTQRALK</sequence>
<dbReference type="InterPro" id="IPR024568">
    <property type="entry name" value="RNase_HIII_N"/>
</dbReference>
<dbReference type="GO" id="GO:0043137">
    <property type="term" value="P:DNA replication, removal of RNA primer"/>
    <property type="evidence" value="ECO:0007669"/>
    <property type="project" value="TreeGrafter"/>
</dbReference>
<feature type="binding site" evidence="14 15">
    <location>
        <position position="105"/>
    </location>
    <ligand>
        <name>a divalent metal cation</name>
        <dbReference type="ChEBI" id="CHEBI:60240"/>
    </ligand>
</feature>
<dbReference type="EMBL" id="CP041372">
    <property type="protein sequence ID" value="QKS72000.1"/>
    <property type="molecule type" value="Genomic_DNA"/>
</dbReference>
<keyword evidence="10 14" id="KW-0479">Metal-binding</keyword>
<dbReference type="AlphaFoldDB" id="A0A859FGS4"/>
<evidence type="ECO:0000256" key="2">
    <source>
        <dbReference type="ARBA" id="ARBA00001946"/>
    </source>
</evidence>
<comment type="subcellular location">
    <subcellularLocation>
        <location evidence="4 14">Cytoplasm</location>
    </subcellularLocation>
</comment>
<evidence type="ECO:0000256" key="14">
    <source>
        <dbReference type="HAMAP-Rule" id="MF_00053"/>
    </source>
</evidence>
<dbReference type="InterPro" id="IPR024567">
    <property type="entry name" value="RNase_HII/HIII_dom"/>
</dbReference>
<keyword evidence="8 14" id="KW-0963">Cytoplasm</keyword>
<dbReference type="InterPro" id="IPR004641">
    <property type="entry name" value="RNase_HIII"/>
</dbReference>
<dbReference type="CDD" id="cd06590">
    <property type="entry name" value="RNase_HII_bacteria_HIII_like"/>
    <property type="match status" value="1"/>
</dbReference>
<dbReference type="SUPFAM" id="SSF53098">
    <property type="entry name" value="Ribonuclease H-like"/>
    <property type="match status" value="1"/>
</dbReference>
<evidence type="ECO:0000256" key="10">
    <source>
        <dbReference type="ARBA" id="ARBA00022723"/>
    </source>
</evidence>
<evidence type="ECO:0000313" key="19">
    <source>
        <dbReference type="Proteomes" id="UP000318138"/>
    </source>
</evidence>
<feature type="region of interest" description="Disordered" evidence="16">
    <location>
        <begin position="64"/>
        <end position="87"/>
    </location>
</feature>
<dbReference type="InterPro" id="IPR012337">
    <property type="entry name" value="RNaseH-like_sf"/>
</dbReference>
<comment type="similarity">
    <text evidence="5 14">Belongs to the RNase HII family. RnhC subfamily.</text>
</comment>
<keyword evidence="9 14" id="KW-0540">Nuclease</keyword>
<dbReference type="HAMAP" id="MF_00053">
    <property type="entry name" value="RNase_HIII"/>
    <property type="match status" value="1"/>
</dbReference>
<evidence type="ECO:0000256" key="4">
    <source>
        <dbReference type="ARBA" id="ARBA00004496"/>
    </source>
</evidence>
<dbReference type="GO" id="GO:0000287">
    <property type="term" value="F:magnesium ion binding"/>
    <property type="evidence" value="ECO:0007669"/>
    <property type="project" value="UniProtKB-UniRule"/>
</dbReference>
<dbReference type="GO" id="GO:0006298">
    <property type="term" value="P:mismatch repair"/>
    <property type="evidence" value="ECO:0007669"/>
    <property type="project" value="TreeGrafter"/>
</dbReference>
<keyword evidence="13 14" id="KW-0460">Magnesium</keyword>
<evidence type="ECO:0000256" key="16">
    <source>
        <dbReference type="SAM" id="MobiDB-lite"/>
    </source>
</evidence>
<dbReference type="InterPro" id="IPR001352">
    <property type="entry name" value="RNase_HII/HIII"/>
</dbReference>
<dbReference type="Gene3D" id="3.30.420.10">
    <property type="entry name" value="Ribonuclease H-like superfamily/Ribonuclease H"/>
    <property type="match status" value="1"/>
</dbReference>
<dbReference type="Gene3D" id="3.30.310.10">
    <property type="entry name" value="TATA-Binding Protein"/>
    <property type="match status" value="1"/>
</dbReference>
<evidence type="ECO:0000256" key="13">
    <source>
        <dbReference type="ARBA" id="ARBA00022842"/>
    </source>
</evidence>
<comment type="cofactor">
    <cofactor evidence="2">
        <name>Mg(2+)</name>
        <dbReference type="ChEBI" id="CHEBI:18420"/>
    </cofactor>
</comment>
<dbReference type="EC" id="3.1.26.4" evidence="6 14"/>
<evidence type="ECO:0000256" key="11">
    <source>
        <dbReference type="ARBA" id="ARBA00022759"/>
    </source>
</evidence>
<dbReference type="InterPro" id="IPR012295">
    <property type="entry name" value="TBP_dom_sf"/>
</dbReference>
<evidence type="ECO:0000256" key="5">
    <source>
        <dbReference type="ARBA" id="ARBA00008378"/>
    </source>
</evidence>
<dbReference type="RefSeq" id="WP_176009983.1">
    <property type="nucleotide sequence ID" value="NZ_CP041372.2"/>
</dbReference>
<reference evidence="19" key="1">
    <citation type="submission" date="2019-07" db="EMBL/GenBank/DDBJ databases">
        <title>Bacillus alkalisoli sp. nov. isolated from saline soil.</title>
        <authorList>
            <person name="Sun J.-Q."/>
            <person name="Xu L."/>
        </authorList>
    </citation>
    <scope>NUCLEOTIDE SEQUENCE [LARGE SCALE GENOMIC DNA]</scope>
    <source>
        <strain evidence="19">M4U3P1</strain>
    </source>
</reference>
<dbReference type="GO" id="GO:0004523">
    <property type="term" value="F:RNA-DNA hybrid ribonuclease activity"/>
    <property type="evidence" value="ECO:0007669"/>
    <property type="project" value="UniProtKB-UniRule"/>
</dbReference>
<evidence type="ECO:0000256" key="1">
    <source>
        <dbReference type="ARBA" id="ARBA00000077"/>
    </source>
</evidence>
<evidence type="ECO:0000313" key="18">
    <source>
        <dbReference type="EMBL" id="QKS72000.1"/>
    </source>
</evidence>
<comment type="cofactor">
    <cofactor evidence="14 15">
        <name>Mn(2+)</name>
        <dbReference type="ChEBI" id="CHEBI:29035"/>
    </cofactor>
    <cofactor evidence="14 15">
        <name>Mg(2+)</name>
        <dbReference type="ChEBI" id="CHEBI:18420"/>
    </cofactor>
    <text evidence="14 15">Manganese or magnesium. Binds 1 divalent metal ion per monomer in the absence of substrate. May bind a second metal ion after substrate binding.</text>
</comment>
<dbReference type="Proteomes" id="UP000318138">
    <property type="component" value="Chromosome"/>
</dbReference>
<evidence type="ECO:0000256" key="7">
    <source>
        <dbReference type="ARBA" id="ARBA00021407"/>
    </source>
</evidence>
<dbReference type="InterPro" id="IPR036397">
    <property type="entry name" value="RNaseH_sf"/>
</dbReference>
<dbReference type="PROSITE" id="PS51975">
    <property type="entry name" value="RNASE_H_2"/>
    <property type="match status" value="1"/>
</dbReference>
<protein>
    <recommendedName>
        <fullName evidence="7 14">Ribonuclease HIII</fullName>
        <shortName evidence="14">RNase HIII</shortName>
        <ecNumber evidence="6 14">3.1.26.4</ecNumber>
    </recommendedName>
</protein>
<dbReference type="PIRSF" id="PIRSF037748">
    <property type="entry name" value="RnhC"/>
    <property type="match status" value="1"/>
</dbReference>
<evidence type="ECO:0000259" key="17">
    <source>
        <dbReference type="PROSITE" id="PS51975"/>
    </source>
</evidence>
<comment type="function">
    <text evidence="3 14">Endonuclease that specifically degrades the RNA of RNA-DNA hybrids.</text>
</comment>
<evidence type="ECO:0000256" key="6">
    <source>
        <dbReference type="ARBA" id="ARBA00012180"/>
    </source>
</evidence>
<dbReference type="GO" id="GO:0005737">
    <property type="term" value="C:cytoplasm"/>
    <property type="evidence" value="ECO:0007669"/>
    <property type="project" value="UniProtKB-SubCell"/>
</dbReference>
<dbReference type="FunFam" id="3.30.420.10:FF:000047">
    <property type="entry name" value="Ribonuclease HIII"/>
    <property type="match status" value="1"/>
</dbReference>
<gene>
    <name evidence="14" type="primary">rnhC</name>
    <name evidence="18" type="ORF">FLK61_35655</name>
</gene>
<evidence type="ECO:0000256" key="12">
    <source>
        <dbReference type="ARBA" id="ARBA00022801"/>
    </source>
</evidence>
<feature type="binding site" evidence="14 15">
    <location>
        <position position="211"/>
    </location>
    <ligand>
        <name>a divalent metal cation</name>
        <dbReference type="ChEBI" id="CHEBI:60240"/>
    </ligand>
</feature>
<dbReference type="GO" id="GO:0032299">
    <property type="term" value="C:ribonuclease H2 complex"/>
    <property type="evidence" value="ECO:0007669"/>
    <property type="project" value="TreeGrafter"/>
</dbReference>
<name>A0A859FGS4_9BACI</name>